<keyword evidence="3" id="KW-1185">Reference proteome</keyword>
<dbReference type="Gene3D" id="1.10.287.1490">
    <property type="match status" value="1"/>
</dbReference>
<name>A0A4S4KF19_9APHY</name>
<reference evidence="2 3" key="1">
    <citation type="submission" date="2019-02" db="EMBL/GenBank/DDBJ databases">
        <title>Genome sequencing of the rare red list fungi Phlebia centrifuga.</title>
        <authorList>
            <person name="Buettner E."/>
            <person name="Kellner H."/>
        </authorList>
    </citation>
    <scope>NUCLEOTIDE SEQUENCE [LARGE SCALE GENOMIC DNA]</scope>
    <source>
        <strain evidence="2 3">DSM 108282</strain>
    </source>
</reference>
<dbReference type="Proteomes" id="UP000309038">
    <property type="component" value="Unassembled WGS sequence"/>
</dbReference>
<dbReference type="EMBL" id="SGPJ01000212">
    <property type="protein sequence ID" value="THG96751.1"/>
    <property type="molecule type" value="Genomic_DNA"/>
</dbReference>
<accession>A0A4S4KF19</accession>
<feature type="coiled-coil region" evidence="1">
    <location>
        <begin position="30"/>
        <end position="138"/>
    </location>
</feature>
<keyword evidence="1" id="KW-0175">Coiled coil</keyword>
<protein>
    <submittedName>
        <fullName evidence="2">Uncharacterized protein</fullName>
    </submittedName>
</protein>
<gene>
    <name evidence="2" type="ORF">EW026_g5146</name>
</gene>
<evidence type="ECO:0000313" key="3">
    <source>
        <dbReference type="Proteomes" id="UP000309038"/>
    </source>
</evidence>
<comment type="caution">
    <text evidence="2">The sequence shown here is derived from an EMBL/GenBank/DDBJ whole genome shotgun (WGS) entry which is preliminary data.</text>
</comment>
<sequence length="199" mass="22363">MADDEDDKVRALLNALSDLVNRIAPVFSSVSSLESQLTILRNQLTEAEEKNNDLEATNIHSESILQKTLDTAAQATHECTNLRNDVQTLRAEKEALGRRKDEEIGKMKGKVRGLVDKVAIYESKEKRCKARIAKLESQLSSGQQYIAHLEETSRVAVQEKTALETQLQFQTYNHEYNASLPSLHTSDVSFFRRSVTSAL</sequence>
<dbReference type="AlphaFoldDB" id="A0A4S4KF19"/>
<proteinExistence type="predicted"/>
<organism evidence="2 3">
    <name type="scientific">Hermanssonia centrifuga</name>
    <dbReference type="NCBI Taxonomy" id="98765"/>
    <lineage>
        <taxon>Eukaryota</taxon>
        <taxon>Fungi</taxon>
        <taxon>Dikarya</taxon>
        <taxon>Basidiomycota</taxon>
        <taxon>Agaricomycotina</taxon>
        <taxon>Agaricomycetes</taxon>
        <taxon>Polyporales</taxon>
        <taxon>Meruliaceae</taxon>
        <taxon>Hermanssonia</taxon>
    </lineage>
</organism>
<evidence type="ECO:0000313" key="2">
    <source>
        <dbReference type="EMBL" id="THG96751.1"/>
    </source>
</evidence>
<evidence type="ECO:0000256" key="1">
    <source>
        <dbReference type="SAM" id="Coils"/>
    </source>
</evidence>